<accession>A0A1T4Q1M2</accession>
<dbReference type="InterPro" id="IPR001932">
    <property type="entry name" value="PPM-type_phosphatase-like_dom"/>
</dbReference>
<reference evidence="4" key="1">
    <citation type="submission" date="2017-02" db="EMBL/GenBank/DDBJ databases">
        <authorList>
            <person name="Varghese N."/>
            <person name="Submissions S."/>
        </authorList>
    </citation>
    <scope>NUCLEOTIDE SEQUENCE [LARGE SCALE GENOMIC DNA]</scope>
    <source>
        <strain evidence="4">ATCC BAA-73</strain>
    </source>
</reference>
<dbReference type="PANTHER" id="PTHR47992">
    <property type="entry name" value="PROTEIN PHOSPHATASE"/>
    <property type="match status" value="1"/>
</dbReference>
<dbReference type="GO" id="GO:0004722">
    <property type="term" value="F:protein serine/threonine phosphatase activity"/>
    <property type="evidence" value="ECO:0007669"/>
    <property type="project" value="InterPro"/>
</dbReference>
<proteinExistence type="predicted"/>
<dbReference type="Proteomes" id="UP000190625">
    <property type="component" value="Unassembled WGS sequence"/>
</dbReference>
<keyword evidence="4" id="KW-1185">Reference proteome</keyword>
<keyword evidence="1" id="KW-0472">Membrane</keyword>
<evidence type="ECO:0000313" key="3">
    <source>
        <dbReference type="EMBL" id="SJZ97604.1"/>
    </source>
</evidence>
<protein>
    <submittedName>
        <fullName evidence="3">Serine/threonine protein phosphatase PrpC</fullName>
    </submittedName>
</protein>
<dbReference type="STRING" id="142842.SAMN02745118_02399"/>
<feature type="transmembrane region" description="Helical" evidence="1">
    <location>
        <begin position="6"/>
        <end position="26"/>
    </location>
</feature>
<sequence>MLRTIVQFPNIVFWFIGLLLIIKYLLKANFKNKKCKSEILIGNAQTIGNRKEQEDAFATIKDDNRILAVLADGMGGFALGKEASDLVVQTFLEAFSRNYNINSINKFLINTAYISNSKVLELAENRHVGTTLVTAMFNNNVFYWAAVGDSSLYLYRNRELFPMNQKHIYANKLKAEYKAGEISREEQFSHPKRDRLTSYLGYEDFHEIDYSKTPIELKKEDKIIICSDGISDVISNIELENILEKKIHPIDTSEMILKLVLNKHRTNQDNATVIVLEKVK</sequence>
<dbReference type="Pfam" id="PF13672">
    <property type="entry name" value="PP2C_2"/>
    <property type="match status" value="1"/>
</dbReference>
<keyword evidence="1" id="KW-1133">Transmembrane helix</keyword>
<dbReference type="CDD" id="cd00143">
    <property type="entry name" value="PP2Cc"/>
    <property type="match status" value="1"/>
</dbReference>
<dbReference type="SMART" id="SM00331">
    <property type="entry name" value="PP2C_SIG"/>
    <property type="match status" value="1"/>
</dbReference>
<dbReference type="SMART" id="SM00332">
    <property type="entry name" value="PP2Cc"/>
    <property type="match status" value="1"/>
</dbReference>
<dbReference type="Gene3D" id="3.60.40.10">
    <property type="entry name" value="PPM-type phosphatase domain"/>
    <property type="match status" value="1"/>
</dbReference>
<evidence type="ECO:0000259" key="2">
    <source>
        <dbReference type="PROSITE" id="PS51746"/>
    </source>
</evidence>
<dbReference type="AlphaFoldDB" id="A0A1T4Q1M2"/>
<dbReference type="InterPro" id="IPR015655">
    <property type="entry name" value="PP2C"/>
</dbReference>
<dbReference type="OrthoDB" id="9801841at2"/>
<gene>
    <name evidence="3" type="ORF">SAMN02745118_02399</name>
</gene>
<organism evidence="3 4">
    <name type="scientific">Selenihalanaerobacter shriftii</name>
    <dbReference type="NCBI Taxonomy" id="142842"/>
    <lineage>
        <taxon>Bacteria</taxon>
        <taxon>Bacillati</taxon>
        <taxon>Bacillota</taxon>
        <taxon>Clostridia</taxon>
        <taxon>Halanaerobiales</taxon>
        <taxon>Halobacteroidaceae</taxon>
        <taxon>Selenihalanaerobacter</taxon>
    </lineage>
</organism>
<keyword evidence="1" id="KW-0812">Transmembrane</keyword>
<dbReference type="EMBL" id="FUWM01000023">
    <property type="protein sequence ID" value="SJZ97604.1"/>
    <property type="molecule type" value="Genomic_DNA"/>
</dbReference>
<dbReference type="PROSITE" id="PS51746">
    <property type="entry name" value="PPM_2"/>
    <property type="match status" value="1"/>
</dbReference>
<dbReference type="SUPFAM" id="SSF81606">
    <property type="entry name" value="PP2C-like"/>
    <property type="match status" value="1"/>
</dbReference>
<dbReference type="RefSeq" id="WP_159442950.1">
    <property type="nucleotide sequence ID" value="NZ_FUWM01000023.1"/>
</dbReference>
<name>A0A1T4Q1M2_9FIRM</name>
<evidence type="ECO:0000256" key="1">
    <source>
        <dbReference type="SAM" id="Phobius"/>
    </source>
</evidence>
<feature type="domain" description="PPM-type phosphatase" evidence="2">
    <location>
        <begin position="40"/>
        <end position="278"/>
    </location>
</feature>
<evidence type="ECO:0000313" key="4">
    <source>
        <dbReference type="Proteomes" id="UP000190625"/>
    </source>
</evidence>
<dbReference type="InterPro" id="IPR036457">
    <property type="entry name" value="PPM-type-like_dom_sf"/>
</dbReference>